<organism evidence="1 2">
    <name type="scientific">Lepagella muris</name>
    <dbReference type="NCBI Taxonomy" id="3032870"/>
    <lineage>
        <taxon>Bacteria</taxon>
        <taxon>Pseudomonadati</taxon>
        <taxon>Bacteroidota</taxon>
        <taxon>Bacteroidia</taxon>
        <taxon>Bacteroidales</taxon>
        <taxon>Muribaculaceae</taxon>
        <taxon>Lepagella</taxon>
    </lineage>
</organism>
<sequence length="713" mass="80098">MTARNRKQKGQTNKNHILFRYGLITVAFLLFSIAVIVKLIDTTIVEAPQWNERAHRELSKTTVIPPERGNILASNGNILACNLKVYDVKLDLRHNKIPATLPWAKIDSLADSLDYYYPRVKNLRENAVTYKKYSWHTRLKKEFDKAPDKRTRALRVAQKKTMEDFEKIRNFPFLKDFKGRGFRIPVYKEEKNVRIYPYGRMAYRSIGRVNENHETGEFHGYSGLEKDLDSLLYGHPGVAKKVALTSGIGNWVDKPAVRGFDIHTTIDIDLQDMLEEELLEVCAGSNAEWGTAILMEVATGEIKAISNIELLENGTYGEALNRAVLPFEPGSVMKPISLMIAFEDGLVRSVNDMIDCSPFQRTSDPHAPSVKSMKQVIEMSSNTGIARVIFRGYADDPARFHDRLTEIGFFERMRSGIAGECTPRVRKLLPKDSRGNNITMTARHLDLARQSYGYNTEIPPLYTLSIYNAIANGGRYVRPHLVRSLIHEDGRDSVLPVDYIRERICSEKTAEKVKLCLREVVWGEHGTARAVRDDRVEVVGKTGTAYPVDKGTYDLTRRRYAFAGFFPYDSPKYSCMALVLGPSGTSANRTSGQVVKNMATKMFARGMLDNSSTFTSERAGTLPVLTASEKYETPDITTPLGITKSKKVKGNAGDYDFMTVPNVVGYDASTALRLLEHRGLNVILRGSGRVVSQSIKKGSKVIPGDNIVLYLRI</sequence>
<protein>
    <submittedName>
        <fullName evidence="1">PASTA domain-containing protein</fullName>
    </submittedName>
</protein>
<reference evidence="1" key="1">
    <citation type="submission" date="2019-04" db="EMBL/GenBank/DDBJ databases">
        <title>Microbes associate with the intestines of laboratory mice.</title>
        <authorList>
            <person name="Navarre W."/>
            <person name="Wong E."/>
            <person name="Huang K."/>
            <person name="Tropini C."/>
            <person name="Ng K."/>
            <person name="Yu B."/>
        </authorList>
    </citation>
    <scope>NUCLEOTIDE SEQUENCE</scope>
    <source>
        <strain evidence="1">NM04_E33</strain>
    </source>
</reference>
<proteinExistence type="predicted"/>
<keyword evidence="2" id="KW-1185">Reference proteome</keyword>
<dbReference type="Proteomes" id="UP000306319">
    <property type="component" value="Unassembled WGS sequence"/>
</dbReference>
<evidence type="ECO:0000313" key="2">
    <source>
        <dbReference type="Proteomes" id="UP000306319"/>
    </source>
</evidence>
<dbReference type="EMBL" id="SRYB01000036">
    <property type="protein sequence ID" value="TGY76802.1"/>
    <property type="molecule type" value="Genomic_DNA"/>
</dbReference>
<name>A0AC61RD54_9BACT</name>
<gene>
    <name evidence="1" type="ORF">E5331_17405</name>
</gene>
<comment type="caution">
    <text evidence="1">The sequence shown here is derived from an EMBL/GenBank/DDBJ whole genome shotgun (WGS) entry which is preliminary data.</text>
</comment>
<evidence type="ECO:0000313" key="1">
    <source>
        <dbReference type="EMBL" id="TGY76802.1"/>
    </source>
</evidence>
<accession>A0AC61RD54</accession>